<keyword evidence="2 7" id="KW-0547">Nucleotide-binding</keyword>
<dbReference type="NCBIfam" id="NF000766">
    <property type="entry name" value="PRK00049.1"/>
    <property type="match status" value="1"/>
</dbReference>
<dbReference type="NCBIfam" id="TIGR00485">
    <property type="entry name" value="EF-Tu"/>
    <property type="match status" value="1"/>
</dbReference>
<dbReference type="PROSITE" id="PS51722">
    <property type="entry name" value="G_TR_2"/>
    <property type="match status" value="1"/>
</dbReference>
<feature type="domain" description="Tr-type G" evidence="8">
    <location>
        <begin position="10"/>
        <end position="204"/>
    </location>
</feature>
<dbReference type="InterPro" id="IPR004161">
    <property type="entry name" value="EFTu-like_2"/>
</dbReference>
<dbReference type="Gene3D" id="2.40.30.10">
    <property type="entry name" value="Translation factors"/>
    <property type="match status" value="2"/>
</dbReference>
<comment type="subcellular location">
    <subcellularLocation>
        <location evidence="7">Cytoplasm</location>
    </subcellularLocation>
</comment>
<dbReference type="SUPFAM" id="SSF50447">
    <property type="entry name" value="Translation proteins"/>
    <property type="match status" value="1"/>
</dbReference>
<dbReference type="PANTHER" id="PTHR43721:SF22">
    <property type="entry name" value="ELONGATION FACTOR TU, MITOCHONDRIAL"/>
    <property type="match status" value="1"/>
</dbReference>
<evidence type="ECO:0000256" key="4">
    <source>
        <dbReference type="ARBA" id="ARBA00022917"/>
    </source>
</evidence>
<evidence type="ECO:0000256" key="3">
    <source>
        <dbReference type="ARBA" id="ARBA00022768"/>
    </source>
</evidence>
<dbReference type="EC" id="3.6.5.3" evidence="7"/>
<dbReference type="InterPro" id="IPR004541">
    <property type="entry name" value="Transl_elong_EFTu/EF1A_bac/org"/>
</dbReference>
<evidence type="ECO:0000256" key="1">
    <source>
        <dbReference type="ARBA" id="ARBA00022490"/>
    </source>
</evidence>
<accession>A0ABY1R1Z8</accession>
<dbReference type="InterPro" id="IPR041709">
    <property type="entry name" value="EF-Tu_GTP-bd"/>
</dbReference>
<comment type="function">
    <text evidence="7">GTP hydrolase that promotes the GTP-dependent binding of aminoacyl-tRNA to the A-site of ribosomes during protein biosynthesis.</text>
</comment>
<comment type="caution">
    <text evidence="9">The sequence shown here is derived from an EMBL/GenBank/DDBJ whole genome shotgun (WGS) entry which is preliminary data.</text>
</comment>
<dbReference type="NCBIfam" id="NF009373">
    <property type="entry name" value="PRK12736.1"/>
    <property type="match status" value="1"/>
</dbReference>
<feature type="binding site" evidence="7">
    <location>
        <begin position="19"/>
        <end position="26"/>
    </location>
    <ligand>
        <name>GTP</name>
        <dbReference type="ChEBI" id="CHEBI:37565"/>
    </ligand>
</feature>
<keyword evidence="10" id="KW-1185">Reference proteome</keyword>
<dbReference type="CDD" id="cd03697">
    <property type="entry name" value="EFTU_II"/>
    <property type="match status" value="1"/>
</dbReference>
<reference evidence="9 10" key="1">
    <citation type="submission" date="2017-05" db="EMBL/GenBank/DDBJ databases">
        <authorList>
            <person name="Varghese N."/>
            <person name="Submissions S."/>
        </authorList>
    </citation>
    <scope>NUCLEOTIDE SEQUENCE [LARGE SCALE GENOMIC DNA]</scope>
    <source>
        <strain evidence="9 10">DSM 18015</strain>
    </source>
</reference>
<feature type="binding site" evidence="7">
    <location>
        <begin position="136"/>
        <end position="139"/>
    </location>
    <ligand>
        <name>GTP</name>
        <dbReference type="ChEBI" id="CHEBI:37565"/>
    </ligand>
</feature>
<feature type="binding site" evidence="7">
    <location>
        <position position="26"/>
    </location>
    <ligand>
        <name>Mg(2+)</name>
        <dbReference type="ChEBI" id="CHEBI:18420"/>
    </ligand>
</feature>
<dbReference type="InterPro" id="IPR031157">
    <property type="entry name" value="G_TR_CS"/>
</dbReference>
<evidence type="ECO:0000259" key="8">
    <source>
        <dbReference type="PROSITE" id="PS51722"/>
    </source>
</evidence>
<evidence type="ECO:0000256" key="7">
    <source>
        <dbReference type="HAMAP-Rule" id="MF_00118"/>
    </source>
</evidence>
<dbReference type="GO" id="GO:0003746">
    <property type="term" value="F:translation elongation factor activity"/>
    <property type="evidence" value="ECO:0007669"/>
    <property type="project" value="UniProtKB-KW"/>
</dbReference>
<dbReference type="RefSeq" id="WP_283416448.1">
    <property type="nucleotide sequence ID" value="NZ_FXUO01000003.1"/>
</dbReference>
<dbReference type="InterPro" id="IPR033720">
    <property type="entry name" value="EFTU_2"/>
</dbReference>
<evidence type="ECO:0000256" key="5">
    <source>
        <dbReference type="ARBA" id="ARBA00023134"/>
    </source>
</evidence>
<dbReference type="InterPro" id="IPR005225">
    <property type="entry name" value="Small_GTP-bd"/>
</dbReference>
<dbReference type="SUPFAM" id="SSF50465">
    <property type="entry name" value="EF-Tu/eEF-1alpha/eIF2-gamma C-terminal domain"/>
    <property type="match status" value="1"/>
</dbReference>
<dbReference type="Pfam" id="PF00009">
    <property type="entry name" value="GTP_EFTU"/>
    <property type="match status" value="1"/>
</dbReference>
<comment type="catalytic activity">
    <reaction evidence="7">
        <text>GTP + H2O = GDP + phosphate + H(+)</text>
        <dbReference type="Rhea" id="RHEA:19669"/>
        <dbReference type="ChEBI" id="CHEBI:15377"/>
        <dbReference type="ChEBI" id="CHEBI:15378"/>
        <dbReference type="ChEBI" id="CHEBI:37565"/>
        <dbReference type="ChEBI" id="CHEBI:43474"/>
        <dbReference type="ChEBI" id="CHEBI:58189"/>
        <dbReference type="EC" id="3.6.5.3"/>
    </reaction>
</comment>
<gene>
    <name evidence="7" type="primary">tuf</name>
    <name evidence="9" type="ORF">SAMN05421679_103476</name>
</gene>
<dbReference type="EMBL" id="FXUO01000003">
    <property type="protein sequence ID" value="SMP92132.1"/>
    <property type="molecule type" value="Genomic_DNA"/>
</dbReference>
<evidence type="ECO:0000256" key="6">
    <source>
        <dbReference type="ARBA" id="ARBA00029554"/>
    </source>
</evidence>
<comment type="similarity">
    <text evidence="7">Belongs to the TRAFAC class translation factor GTPase superfamily. Classic translation factor GTPase family. EF-Tu/EF-1A subfamily.</text>
</comment>
<dbReference type="NCBIfam" id="NF009372">
    <property type="entry name" value="PRK12735.1"/>
    <property type="match status" value="1"/>
</dbReference>
<comment type="subunit">
    <text evidence="7">Monomer.</text>
</comment>
<evidence type="ECO:0000313" key="9">
    <source>
        <dbReference type="EMBL" id="SMP92132.1"/>
    </source>
</evidence>
<dbReference type="PRINTS" id="PR00315">
    <property type="entry name" value="ELONGATNFCT"/>
</dbReference>
<dbReference type="InterPro" id="IPR050055">
    <property type="entry name" value="EF-Tu_GTPase"/>
</dbReference>
<proteinExistence type="inferred from homology"/>
<keyword evidence="5 7" id="KW-0342">GTP-binding</keyword>
<dbReference type="PANTHER" id="PTHR43721">
    <property type="entry name" value="ELONGATION FACTOR TU-RELATED"/>
    <property type="match status" value="1"/>
</dbReference>
<dbReference type="Gene3D" id="3.40.50.300">
    <property type="entry name" value="P-loop containing nucleotide triphosphate hydrolases"/>
    <property type="match status" value="1"/>
</dbReference>
<dbReference type="InterPro" id="IPR027417">
    <property type="entry name" value="P-loop_NTPase"/>
</dbReference>
<dbReference type="Pfam" id="PF03144">
    <property type="entry name" value="GTP_EFTU_D2"/>
    <property type="match status" value="1"/>
</dbReference>
<dbReference type="CDD" id="cd01884">
    <property type="entry name" value="EF_Tu"/>
    <property type="match status" value="1"/>
</dbReference>
<keyword evidence="7" id="KW-0378">Hydrolase</keyword>
<evidence type="ECO:0000313" key="10">
    <source>
        <dbReference type="Proteomes" id="UP001158050"/>
    </source>
</evidence>
<keyword evidence="3 7" id="KW-0251">Elongation factor</keyword>
<dbReference type="CDD" id="cd03707">
    <property type="entry name" value="EFTU_III"/>
    <property type="match status" value="1"/>
</dbReference>
<keyword evidence="4 7" id="KW-0648">Protein biosynthesis</keyword>
<dbReference type="Proteomes" id="UP001158050">
    <property type="component" value="Unassembled WGS sequence"/>
</dbReference>
<dbReference type="PROSITE" id="PS00301">
    <property type="entry name" value="G_TR_1"/>
    <property type="match status" value="1"/>
</dbReference>
<protein>
    <recommendedName>
        <fullName evidence="6 7">Elongation factor Tu</fullName>
        <shortName evidence="7">EF-Tu</shortName>
        <ecNumber evidence="7">3.6.5.3</ecNumber>
    </recommendedName>
</protein>
<dbReference type="InterPro" id="IPR000795">
    <property type="entry name" value="T_Tr_GTP-bd_dom"/>
</dbReference>
<organism evidence="9 10">
    <name type="scientific">Epilithonimonas pallida</name>
    <dbReference type="NCBI Taxonomy" id="373671"/>
    <lineage>
        <taxon>Bacteria</taxon>
        <taxon>Pseudomonadati</taxon>
        <taxon>Bacteroidota</taxon>
        <taxon>Flavobacteriia</taxon>
        <taxon>Flavobacteriales</taxon>
        <taxon>Weeksellaceae</taxon>
        <taxon>Chryseobacterium group</taxon>
        <taxon>Epilithonimonas</taxon>
    </lineage>
</organism>
<sequence>MAKETFNRNKPHLNIGTIGHVDHGKTTLTAAITKVLSDKGLAEKKDFSSIDSAPEEKERGITINTAHVEYETENRHYAHVDCPGHADYVKNMVTGAAQMDGAILVVAATDGPMPQTREHILLCRQVNVPRIVVFMNKVDMVDDAELLELVELEVRDLLSSYEYDGDNSPVIQGSALGGLNGDAKWVEKIDELMAAVDNWIELPVRDQDKPFLMPIEDVFSITGRGTVATGRIEAGVINTGDPVDIVGMGDEKLTSTITGVEMFRKILDRGEAGDNVGLLLRGIEKTDIKRGMVIAKKDSVKPHKKFKAEVYILSKEEGGRHTPFHNKYRPQFYVRTTDVTGEIFLPEGVEMVMPGDNLTITVELLQPIALNVGLRFAIREGGRTVGAGQVTEILD</sequence>
<dbReference type="SUPFAM" id="SSF52540">
    <property type="entry name" value="P-loop containing nucleoside triphosphate hydrolases"/>
    <property type="match status" value="1"/>
</dbReference>
<dbReference type="NCBIfam" id="TIGR00231">
    <property type="entry name" value="small_GTP"/>
    <property type="match status" value="1"/>
</dbReference>
<dbReference type="InterPro" id="IPR009001">
    <property type="entry name" value="Transl_elong_EF1A/Init_IF2_C"/>
</dbReference>
<keyword evidence="1 7" id="KW-0963">Cytoplasm</keyword>
<dbReference type="InterPro" id="IPR004160">
    <property type="entry name" value="Transl_elong_EFTu/EF1A_C"/>
</dbReference>
<evidence type="ECO:0000256" key="2">
    <source>
        <dbReference type="ARBA" id="ARBA00022741"/>
    </source>
</evidence>
<dbReference type="InterPro" id="IPR009000">
    <property type="entry name" value="Transl_B-barrel_sf"/>
</dbReference>
<feature type="binding site" evidence="7">
    <location>
        <begin position="81"/>
        <end position="85"/>
    </location>
    <ligand>
        <name>GTP</name>
        <dbReference type="ChEBI" id="CHEBI:37565"/>
    </ligand>
</feature>
<dbReference type="HAMAP" id="MF_00118_B">
    <property type="entry name" value="EF_Tu_B"/>
    <property type="match status" value="1"/>
</dbReference>
<name>A0ABY1R1Z8_9FLAO</name>
<keyword evidence="7" id="KW-0479">Metal-binding</keyword>
<keyword evidence="7" id="KW-0460">Magnesium</keyword>
<dbReference type="Pfam" id="PF03143">
    <property type="entry name" value="GTP_EFTU_D3"/>
    <property type="match status" value="1"/>
</dbReference>